<reference evidence="2 3" key="1">
    <citation type="submission" date="2015-06" db="EMBL/GenBank/DDBJ databases">
        <authorList>
            <person name="Wibberg Daniel"/>
        </authorList>
    </citation>
    <scope>NUCLEOTIDE SEQUENCE [LARGE SCALE GENOMIC DNA]</scope>
    <source>
        <strain evidence="2 3">T3/55T</strain>
    </source>
</reference>
<keyword evidence="3" id="KW-1185">Reference proteome</keyword>
<dbReference type="OrthoDB" id="2045229at2"/>
<evidence type="ECO:0000313" key="2">
    <source>
        <dbReference type="EMBL" id="CRZ35075.1"/>
    </source>
</evidence>
<accession>A0A0H5SJ25</accession>
<dbReference type="RefSeq" id="WP_103203176.1">
    <property type="nucleotide sequence ID" value="NZ_CVTD020000019.1"/>
</dbReference>
<evidence type="ECO:0000259" key="1">
    <source>
        <dbReference type="Pfam" id="PF18813"/>
    </source>
</evidence>
<dbReference type="AlphaFoldDB" id="A0A0H5SJ25"/>
<sequence length="186" mass="22521">MCEDTNDLSELLEGYERDLCNKIFRYQLNHKIDINIVFYLENFCHLLGIQHIYGKEKKYLGVNGYNKIKNQEISRKDLKKHNKREYNKLAIKLDHFQEISEMLKVGQFIKFYQYRTVPYTTIVADFIIYQDQKEYILHLFLNKENESSNQYSPISFIVKSCKDRNKEQYIRGQEYKKITSFEIIEK</sequence>
<feature type="domain" description="Phage-Barnase-EndoU-ColicinE5/D-RelE like nuclease 4" evidence="1">
    <location>
        <begin position="9"/>
        <end position="181"/>
    </location>
</feature>
<dbReference type="EMBL" id="CVTD020000019">
    <property type="protein sequence ID" value="CRZ35075.1"/>
    <property type="molecule type" value="Genomic_DNA"/>
</dbReference>
<protein>
    <recommendedName>
        <fullName evidence="1">Phage-Barnase-EndoU-ColicinE5/D-RelE like nuclease 4 domain-containing protein</fullName>
    </recommendedName>
</protein>
<name>A0A0H5SJ25_HERHM</name>
<gene>
    <name evidence="2" type="ORF">HHT355_1876</name>
</gene>
<dbReference type="InterPro" id="IPR041420">
    <property type="entry name" value="PBECR4"/>
</dbReference>
<organism evidence="2 3">
    <name type="scientific">Herbinix hemicellulosilytica</name>
    <dbReference type="NCBI Taxonomy" id="1564487"/>
    <lineage>
        <taxon>Bacteria</taxon>
        <taxon>Bacillati</taxon>
        <taxon>Bacillota</taxon>
        <taxon>Clostridia</taxon>
        <taxon>Lachnospirales</taxon>
        <taxon>Lachnospiraceae</taxon>
        <taxon>Herbinix</taxon>
    </lineage>
</organism>
<evidence type="ECO:0000313" key="3">
    <source>
        <dbReference type="Proteomes" id="UP000236497"/>
    </source>
</evidence>
<dbReference type="Proteomes" id="UP000236497">
    <property type="component" value="Unassembled WGS sequence"/>
</dbReference>
<proteinExistence type="predicted"/>
<dbReference type="Pfam" id="PF18813">
    <property type="entry name" value="PBECR4"/>
    <property type="match status" value="1"/>
</dbReference>